<name>A0A1J4JI89_9EUKA</name>
<evidence type="ECO:0000313" key="2">
    <source>
        <dbReference type="Proteomes" id="UP000179807"/>
    </source>
</evidence>
<dbReference type="GeneID" id="94844567"/>
<reference evidence="1" key="1">
    <citation type="submission" date="2016-10" db="EMBL/GenBank/DDBJ databases">
        <authorList>
            <person name="Benchimol M."/>
            <person name="Almeida L.G."/>
            <person name="Vasconcelos A.T."/>
            <person name="Perreira-Neves A."/>
            <person name="Rosa I.A."/>
            <person name="Tasca T."/>
            <person name="Bogo M.R."/>
            <person name="de Souza W."/>
        </authorList>
    </citation>
    <scope>NUCLEOTIDE SEQUENCE [LARGE SCALE GENOMIC DNA]</scope>
    <source>
        <strain evidence="1">K</strain>
    </source>
</reference>
<keyword evidence="2" id="KW-1185">Reference proteome</keyword>
<comment type="caution">
    <text evidence="1">The sequence shown here is derived from an EMBL/GenBank/DDBJ whole genome shotgun (WGS) entry which is preliminary data.</text>
</comment>
<dbReference type="RefSeq" id="XP_068352041.1">
    <property type="nucleotide sequence ID" value="XM_068509863.1"/>
</dbReference>
<dbReference type="EMBL" id="MLAK01001034">
    <property type="protein sequence ID" value="OHS98904.1"/>
    <property type="molecule type" value="Genomic_DNA"/>
</dbReference>
<dbReference type="InterPro" id="IPR011990">
    <property type="entry name" value="TPR-like_helical_dom_sf"/>
</dbReference>
<dbReference type="VEuPathDB" id="TrichDB:TRFO_34773"/>
<dbReference type="Proteomes" id="UP000179807">
    <property type="component" value="Unassembled WGS sequence"/>
</dbReference>
<sequence>MSGNTIQGLLRRRDFGNEKVRRQKYDEAIQDFQQVVENLVVDNDQKASLKMMCYNQIALCKIELGDLDGAEVATRESINIFNIMRPDEMKKKQHRKNDILFPLYHTALCRIGQIEEKLHNLKKAITIYQGALVIYPKGEAKQLISDCLVQFGIPPVDLEDPNLMPYSKIYNCIFDINALIGCYQECIDKINNQMPNEEEIQKLDDGGIVQMILGVVDFLLDSDDANAEIVIDISLTVAALFIKRGATKAWANAYIIKKVIEHFKGNQKLLSTCLTILGTCPVKKYQIFAEESTVRVLVDALKLELSQDQVNEIFRFLYYTLDKNSKLIEYIAETDVLDFAIKTHSVDSFLLVSRLILSEKVANMSKTNGVIDWAFSTIAENINISAYIQISLVIIGRIIQVANKTDEKTDNEGGNGFDLKEFSARCFKELLPVIKQNQKDPSILTDTFTILSYVLPNAKEMIHETKLLPISSVLLSANIDNIEFVTKQLSFIYQCAKLDLVEEISSVKPLLPTIMKALDKYPNKQPIVEYSIALAVLLNHPNKETLLQSGLMQFPSSPILKVYVDILKFALVKEKVNQK</sequence>
<evidence type="ECO:0008006" key="3">
    <source>
        <dbReference type="Google" id="ProtNLM"/>
    </source>
</evidence>
<accession>A0A1J4JI89</accession>
<dbReference type="Gene3D" id="1.25.40.10">
    <property type="entry name" value="Tetratricopeptide repeat domain"/>
    <property type="match status" value="1"/>
</dbReference>
<dbReference type="SUPFAM" id="SSF48452">
    <property type="entry name" value="TPR-like"/>
    <property type="match status" value="1"/>
</dbReference>
<evidence type="ECO:0000313" key="1">
    <source>
        <dbReference type="EMBL" id="OHS98904.1"/>
    </source>
</evidence>
<dbReference type="AlphaFoldDB" id="A0A1J4JI89"/>
<proteinExistence type="predicted"/>
<organism evidence="1 2">
    <name type="scientific">Tritrichomonas foetus</name>
    <dbReference type="NCBI Taxonomy" id="1144522"/>
    <lineage>
        <taxon>Eukaryota</taxon>
        <taxon>Metamonada</taxon>
        <taxon>Parabasalia</taxon>
        <taxon>Tritrichomonadida</taxon>
        <taxon>Tritrichomonadidae</taxon>
        <taxon>Tritrichomonas</taxon>
    </lineage>
</organism>
<protein>
    <recommendedName>
        <fullName evidence="3">TPR Domain containing protein</fullName>
    </recommendedName>
</protein>
<gene>
    <name evidence="1" type="ORF">TRFO_34773</name>
</gene>